<organism evidence="2 3">
    <name type="scientific">Zopfia rhizophila CBS 207.26</name>
    <dbReference type="NCBI Taxonomy" id="1314779"/>
    <lineage>
        <taxon>Eukaryota</taxon>
        <taxon>Fungi</taxon>
        <taxon>Dikarya</taxon>
        <taxon>Ascomycota</taxon>
        <taxon>Pezizomycotina</taxon>
        <taxon>Dothideomycetes</taxon>
        <taxon>Dothideomycetes incertae sedis</taxon>
        <taxon>Zopfiaceae</taxon>
        <taxon>Zopfia</taxon>
    </lineage>
</organism>
<dbReference type="AlphaFoldDB" id="A0A6A6EAN6"/>
<dbReference type="SUPFAM" id="SSF56672">
    <property type="entry name" value="DNA/RNA polymerases"/>
    <property type="match status" value="1"/>
</dbReference>
<reference evidence="2" key="1">
    <citation type="journal article" date="2020" name="Stud. Mycol.">
        <title>101 Dothideomycetes genomes: a test case for predicting lifestyles and emergence of pathogens.</title>
        <authorList>
            <person name="Haridas S."/>
            <person name="Albert R."/>
            <person name="Binder M."/>
            <person name="Bloem J."/>
            <person name="Labutti K."/>
            <person name="Salamov A."/>
            <person name="Andreopoulos B."/>
            <person name="Baker S."/>
            <person name="Barry K."/>
            <person name="Bills G."/>
            <person name="Bluhm B."/>
            <person name="Cannon C."/>
            <person name="Castanera R."/>
            <person name="Culley D."/>
            <person name="Daum C."/>
            <person name="Ezra D."/>
            <person name="Gonzalez J."/>
            <person name="Henrissat B."/>
            <person name="Kuo A."/>
            <person name="Liang C."/>
            <person name="Lipzen A."/>
            <person name="Lutzoni F."/>
            <person name="Magnuson J."/>
            <person name="Mondo S."/>
            <person name="Nolan M."/>
            <person name="Ohm R."/>
            <person name="Pangilinan J."/>
            <person name="Park H.-J."/>
            <person name="Ramirez L."/>
            <person name="Alfaro M."/>
            <person name="Sun H."/>
            <person name="Tritt A."/>
            <person name="Yoshinaga Y."/>
            <person name="Zwiers L.-H."/>
            <person name="Turgeon B."/>
            <person name="Goodwin S."/>
            <person name="Spatafora J."/>
            <person name="Crous P."/>
            <person name="Grigoriev I."/>
        </authorList>
    </citation>
    <scope>NUCLEOTIDE SEQUENCE</scope>
    <source>
        <strain evidence="2">CBS 207.26</strain>
    </source>
</reference>
<evidence type="ECO:0000313" key="2">
    <source>
        <dbReference type="EMBL" id="KAF2187589.1"/>
    </source>
</evidence>
<accession>A0A6A6EAN6</accession>
<protein>
    <recommendedName>
        <fullName evidence="1">Reverse transcriptase/retrotransposon-derived protein RNase H-like domain-containing protein</fullName>
    </recommendedName>
</protein>
<feature type="domain" description="Reverse transcriptase/retrotransposon-derived protein RNase H-like" evidence="1">
    <location>
        <begin position="1"/>
        <end position="68"/>
    </location>
</feature>
<gene>
    <name evidence="2" type="ORF">K469DRAFT_568509</name>
</gene>
<proteinExistence type="predicted"/>
<dbReference type="Proteomes" id="UP000800200">
    <property type="component" value="Unassembled WGS sequence"/>
</dbReference>
<evidence type="ECO:0000259" key="1">
    <source>
        <dbReference type="Pfam" id="PF17919"/>
    </source>
</evidence>
<sequence>FTKLKRRFIKALILKIFNSKLPIILETNTLDYVYKYLINYISKKFSGAELNYDIYNKKLLTVVLVFKK</sequence>
<dbReference type="InterPro" id="IPR041577">
    <property type="entry name" value="RT_RNaseH_2"/>
</dbReference>
<keyword evidence="3" id="KW-1185">Reference proteome</keyword>
<feature type="non-terminal residue" evidence="2">
    <location>
        <position position="1"/>
    </location>
</feature>
<dbReference type="InterPro" id="IPR043502">
    <property type="entry name" value="DNA/RNA_pol_sf"/>
</dbReference>
<evidence type="ECO:0000313" key="3">
    <source>
        <dbReference type="Proteomes" id="UP000800200"/>
    </source>
</evidence>
<name>A0A6A6EAN6_9PEZI</name>
<dbReference type="Pfam" id="PF17919">
    <property type="entry name" value="RT_RNaseH_2"/>
    <property type="match status" value="1"/>
</dbReference>
<dbReference type="EMBL" id="ML994626">
    <property type="protein sequence ID" value="KAF2187589.1"/>
    <property type="molecule type" value="Genomic_DNA"/>
</dbReference>